<accession>D3BPI5</accession>
<evidence type="ECO:0000313" key="1">
    <source>
        <dbReference type="EMBL" id="EFA76703.1"/>
    </source>
</evidence>
<dbReference type="PANTHER" id="PTHR32134">
    <property type="entry name" value="FNIP REPEAT-CONTAINING PROTEIN"/>
    <property type="match status" value="1"/>
</dbReference>
<evidence type="ECO:0008006" key="3">
    <source>
        <dbReference type="Google" id="ProtNLM"/>
    </source>
</evidence>
<dbReference type="GeneID" id="31364929"/>
<dbReference type="InterPro" id="IPR051251">
    <property type="entry name" value="STK_FNIP-Repeat"/>
</dbReference>
<dbReference type="RefSeq" id="XP_020428835.1">
    <property type="nucleotide sequence ID" value="XM_020580248.1"/>
</dbReference>
<comment type="caution">
    <text evidence="1">The sequence shown here is derived from an EMBL/GenBank/DDBJ whole genome shotgun (WGS) entry which is preliminary data.</text>
</comment>
<reference evidence="1 2" key="1">
    <citation type="journal article" date="2011" name="Genome Res.">
        <title>Phylogeny-wide analysis of social amoeba genomes highlights ancient origins for complex intercellular communication.</title>
        <authorList>
            <person name="Heidel A.J."/>
            <person name="Lawal H.M."/>
            <person name="Felder M."/>
            <person name="Schilde C."/>
            <person name="Helps N.R."/>
            <person name="Tunggal B."/>
            <person name="Rivero F."/>
            <person name="John U."/>
            <person name="Schleicher M."/>
            <person name="Eichinger L."/>
            <person name="Platzer M."/>
            <person name="Noegel A.A."/>
            <person name="Schaap P."/>
            <person name="Gloeckner G."/>
        </authorList>
    </citation>
    <scope>NUCLEOTIDE SEQUENCE [LARGE SCALE GENOMIC DNA]</scope>
    <source>
        <strain evidence="2">ATCC 26659 / Pp 5 / PN500</strain>
    </source>
</reference>
<dbReference type="AlphaFoldDB" id="D3BPI5"/>
<name>D3BPI5_HETP5</name>
<organism evidence="1 2">
    <name type="scientific">Heterostelium pallidum (strain ATCC 26659 / Pp 5 / PN500)</name>
    <name type="common">Cellular slime mold</name>
    <name type="synonym">Polysphondylium pallidum</name>
    <dbReference type="NCBI Taxonomy" id="670386"/>
    <lineage>
        <taxon>Eukaryota</taxon>
        <taxon>Amoebozoa</taxon>
        <taxon>Evosea</taxon>
        <taxon>Eumycetozoa</taxon>
        <taxon>Dictyostelia</taxon>
        <taxon>Acytosteliales</taxon>
        <taxon>Acytosteliaceae</taxon>
        <taxon>Heterostelium</taxon>
    </lineage>
</organism>
<dbReference type="Pfam" id="PF05725">
    <property type="entry name" value="FNIP"/>
    <property type="match status" value="1"/>
</dbReference>
<dbReference type="PANTHER" id="PTHR32134:SF169">
    <property type="entry name" value="FNIP REPEAT-CONTAINING PROTEIN-RELATED"/>
    <property type="match status" value="1"/>
</dbReference>
<keyword evidence="2" id="KW-1185">Reference proteome</keyword>
<sequence>MTHINMNNNESNIFVNLSHLLLNRIFSQLDSNIDRICFTLVCKRWYNEKNKYFTFNAKSLVKPLYADQKDGDYPLFFLNSFKDEFLKSLVFNNSHQKDCALFINQANDNAFNPTFNPEVDYSMTKETLDTLGLIIRPNIKTLVITEVDLNEKELEKYMTLNNNITHIYGCSSIPVGGWPQNIKFIRFSKFSGTLIPGCFPEGIETIEFKSADYCTINEPIECGVFPSSLTSLTFFDILHEPIAPGVLPKSLESLEFGFYSNDIDDQLLPNTLKHLKIHGYSSSYNIVKTSQPSNSKITAFQQY</sequence>
<evidence type="ECO:0000313" key="2">
    <source>
        <dbReference type="Proteomes" id="UP000001396"/>
    </source>
</evidence>
<dbReference type="FunCoup" id="D3BPI5">
    <property type="interactions" value="2"/>
</dbReference>
<dbReference type="Gene3D" id="1.20.1280.50">
    <property type="match status" value="1"/>
</dbReference>
<dbReference type="EMBL" id="ADBJ01000044">
    <property type="protein sequence ID" value="EFA76703.1"/>
    <property type="molecule type" value="Genomic_DNA"/>
</dbReference>
<dbReference type="InterPro" id="IPR008615">
    <property type="entry name" value="FNIP"/>
</dbReference>
<gene>
    <name evidence="1" type="ORF">PPL_09454</name>
</gene>
<dbReference type="Proteomes" id="UP000001396">
    <property type="component" value="Unassembled WGS sequence"/>
</dbReference>
<proteinExistence type="predicted"/>
<dbReference type="InParanoid" id="D3BPI5"/>
<protein>
    <recommendedName>
        <fullName evidence="3">F-box domain-containing protein</fullName>
    </recommendedName>
</protein>